<evidence type="ECO:0000256" key="8">
    <source>
        <dbReference type="ARBA" id="ARBA00022840"/>
    </source>
</evidence>
<keyword evidence="5 9" id="KW-0863">Zinc-finger</keyword>
<dbReference type="Proteomes" id="UP000187209">
    <property type="component" value="Unassembled WGS sequence"/>
</dbReference>
<keyword evidence="6" id="KW-0418">Kinase</keyword>
<dbReference type="InterPro" id="IPR000719">
    <property type="entry name" value="Prot_kinase_dom"/>
</dbReference>
<accession>A0A1R2CMH3</accession>
<proteinExistence type="inferred from homology"/>
<evidence type="ECO:0000259" key="12">
    <source>
        <dbReference type="PROSITE" id="PS50011"/>
    </source>
</evidence>
<dbReference type="PROSITE" id="PS50011">
    <property type="entry name" value="PROTEIN_KINASE_DOM"/>
    <property type="match status" value="1"/>
</dbReference>
<evidence type="ECO:0008006" key="16">
    <source>
        <dbReference type="Google" id="ProtNLM"/>
    </source>
</evidence>
<dbReference type="Pfam" id="PF01753">
    <property type="entry name" value="zf-MYND"/>
    <property type="match status" value="1"/>
</dbReference>
<dbReference type="GO" id="GO:0005524">
    <property type="term" value="F:ATP binding"/>
    <property type="evidence" value="ECO:0007669"/>
    <property type="project" value="UniProtKB-UniRule"/>
</dbReference>
<dbReference type="SUPFAM" id="SSF144232">
    <property type="entry name" value="HIT/MYND zinc finger-like"/>
    <property type="match status" value="1"/>
</dbReference>
<evidence type="ECO:0000313" key="15">
    <source>
        <dbReference type="Proteomes" id="UP000187209"/>
    </source>
</evidence>
<dbReference type="GO" id="GO:0004691">
    <property type="term" value="F:cAMP-dependent protein kinase activity"/>
    <property type="evidence" value="ECO:0007669"/>
    <property type="project" value="TreeGrafter"/>
</dbReference>
<dbReference type="PROSITE" id="PS01360">
    <property type="entry name" value="ZF_MYND_1"/>
    <property type="match status" value="1"/>
</dbReference>
<dbReference type="InterPro" id="IPR002893">
    <property type="entry name" value="Znf_MYND"/>
</dbReference>
<evidence type="ECO:0000256" key="2">
    <source>
        <dbReference type="ARBA" id="ARBA00022679"/>
    </source>
</evidence>
<evidence type="ECO:0000256" key="3">
    <source>
        <dbReference type="ARBA" id="ARBA00022723"/>
    </source>
</evidence>
<sequence length="387" mass="44984">MENSCAWCGNENVVPKCSLCKKFFYCDKNCQSKHWSAHKLVCEGYTPPRSIADFEFLELLGTGNFSEIIHVKERRTGKEFALKKLEKSRVNQLRKQADVMMEKHALTRLKDIPGVVHLYETFKDDLDLYFLTEKVQGVELWNHCKVFGLREIEARFYLKQVLNTLEQVHELGIVHRDIKTENIMVSFDGETKIIDFGTAKDIQHPEVEVPGNSMRKKKFENFIGTPHFMAPECINNKDSNFKSDVWSFGCMCFYTLAGYPCFQGGSDYLIFTKALALEYEFPLIVSDLAKDFISRTLKLTGDERPNISELKEHPFIKDAPETFPIFSLKELCLETIKEKFVNSNEEFLESEFPKYQARYPCKELDYLYSRLKYNFSKETSGHMNQGI</sequence>
<keyword evidence="7" id="KW-0862">Zinc</keyword>
<dbReference type="PROSITE" id="PS00108">
    <property type="entry name" value="PROTEIN_KINASE_ST"/>
    <property type="match status" value="1"/>
</dbReference>
<evidence type="ECO:0000256" key="10">
    <source>
        <dbReference type="PROSITE-ProRule" id="PRU10141"/>
    </source>
</evidence>
<reference evidence="14 15" key="1">
    <citation type="submission" date="2016-11" db="EMBL/GenBank/DDBJ databases">
        <title>The macronuclear genome of Stentor coeruleus: a giant cell with tiny introns.</title>
        <authorList>
            <person name="Slabodnick M."/>
            <person name="Ruby J.G."/>
            <person name="Reiff S.B."/>
            <person name="Swart E.C."/>
            <person name="Gosai S."/>
            <person name="Prabakaran S."/>
            <person name="Witkowska E."/>
            <person name="Larue G.E."/>
            <person name="Fisher S."/>
            <person name="Freeman R.M."/>
            <person name="Gunawardena J."/>
            <person name="Chu W."/>
            <person name="Stover N.A."/>
            <person name="Gregory B.D."/>
            <person name="Nowacki M."/>
            <person name="Derisi J."/>
            <person name="Roy S.W."/>
            <person name="Marshall W.F."/>
            <person name="Sood P."/>
        </authorList>
    </citation>
    <scope>NUCLEOTIDE SEQUENCE [LARGE SCALE GENOMIC DNA]</scope>
    <source>
        <strain evidence="14">WM001</strain>
    </source>
</reference>
<dbReference type="SUPFAM" id="SSF56112">
    <property type="entry name" value="Protein kinase-like (PK-like)"/>
    <property type="match status" value="1"/>
</dbReference>
<evidence type="ECO:0000256" key="4">
    <source>
        <dbReference type="ARBA" id="ARBA00022741"/>
    </source>
</evidence>
<dbReference type="GO" id="GO:0008270">
    <property type="term" value="F:zinc ion binding"/>
    <property type="evidence" value="ECO:0007669"/>
    <property type="project" value="UniProtKB-KW"/>
</dbReference>
<dbReference type="Gene3D" id="6.10.140.2220">
    <property type="match status" value="1"/>
</dbReference>
<evidence type="ECO:0000256" key="5">
    <source>
        <dbReference type="ARBA" id="ARBA00022771"/>
    </source>
</evidence>
<dbReference type="PROSITE" id="PS50865">
    <property type="entry name" value="ZF_MYND_2"/>
    <property type="match status" value="1"/>
</dbReference>
<dbReference type="Gene3D" id="1.10.510.10">
    <property type="entry name" value="Transferase(Phosphotransferase) domain 1"/>
    <property type="match status" value="1"/>
</dbReference>
<dbReference type="Pfam" id="PF00069">
    <property type="entry name" value="Pkinase"/>
    <property type="match status" value="1"/>
</dbReference>
<keyword evidence="2" id="KW-0808">Transferase</keyword>
<dbReference type="PROSITE" id="PS00107">
    <property type="entry name" value="PROTEIN_KINASE_ATP"/>
    <property type="match status" value="1"/>
</dbReference>
<organism evidence="14 15">
    <name type="scientific">Stentor coeruleus</name>
    <dbReference type="NCBI Taxonomy" id="5963"/>
    <lineage>
        <taxon>Eukaryota</taxon>
        <taxon>Sar</taxon>
        <taxon>Alveolata</taxon>
        <taxon>Ciliophora</taxon>
        <taxon>Postciliodesmatophora</taxon>
        <taxon>Heterotrichea</taxon>
        <taxon>Heterotrichida</taxon>
        <taxon>Stentoridae</taxon>
        <taxon>Stentor</taxon>
    </lineage>
</organism>
<feature type="domain" description="MYND-type" evidence="13">
    <location>
        <begin position="5"/>
        <end position="42"/>
    </location>
</feature>
<dbReference type="EMBL" id="MPUH01000108">
    <property type="protein sequence ID" value="OMJ90191.1"/>
    <property type="molecule type" value="Genomic_DNA"/>
</dbReference>
<comment type="caution">
    <text evidence="14">The sequence shown here is derived from an EMBL/GenBank/DDBJ whole genome shotgun (WGS) entry which is preliminary data.</text>
</comment>
<dbReference type="PANTHER" id="PTHR24353:SF143">
    <property type="entry name" value="PROTEIN KINASE DOMAIN-CONTAINING PROTEIN"/>
    <property type="match status" value="1"/>
</dbReference>
<dbReference type="OrthoDB" id="347657at2759"/>
<evidence type="ECO:0000313" key="14">
    <source>
        <dbReference type="EMBL" id="OMJ90191.1"/>
    </source>
</evidence>
<keyword evidence="15" id="KW-1185">Reference proteome</keyword>
<evidence type="ECO:0000256" key="11">
    <source>
        <dbReference type="RuleBase" id="RU000304"/>
    </source>
</evidence>
<feature type="binding site" evidence="10">
    <location>
        <position position="83"/>
    </location>
    <ligand>
        <name>ATP</name>
        <dbReference type="ChEBI" id="CHEBI:30616"/>
    </ligand>
</feature>
<keyword evidence="8 10" id="KW-0067">ATP-binding</keyword>
<keyword evidence="1 11" id="KW-0723">Serine/threonine-protein kinase</keyword>
<keyword evidence="3" id="KW-0479">Metal-binding</keyword>
<evidence type="ECO:0000256" key="1">
    <source>
        <dbReference type="ARBA" id="ARBA00022527"/>
    </source>
</evidence>
<evidence type="ECO:0000259" key="13">
    <source>
        <dbReference type="PROSITE" id="PS50865"/>
    </source>
</evidence>
<dbReference type="SMART" id="SM00220">
    <property type="entry name" value="S_TKc"/>
    <property type="match status" value="1"/>
</dbReference>
<dbReference type="InterPro" id="IPR017441">
    <property type="entry name" value="Protein_kinase_ATP_BS"/>
</dbReference>
<dbReference type="InterPro" id="IPR011009">
    <property type="entry name" value="Kinase-like_dom_sf"/>
</dbReference>
<dbReference type="AlphaFoldDB" id="A0A1R2CMH3"/>
<feature type="domain" description="Protein kinase" evidence="12">
    <location>
        <begin position="54"/>
        <end position="316"/>
    </location>
</feature>
<protein>
    <recommendedName>
        <fullName evidence="16">Protein kinase domain-containing protein</fullName>
    </recommendedName>
</protein>
<name>A0A1R2CMH3_9CILI</name>
<comment type="similarity">
    <text evidence="11">Belongs to the protein kinase superfamily.</text>
</comment>
<evidence type="ECO:0000256" key="7">
    <source>
        <dbReference type="ARBA" id="ARBA00022833"/>
    </source>
</evidence>
<keyword evidence="4 10" id="KW-0547">Nucleotide-binding</keyword>
<dbReference type="InterPro" id="IPR008271">
    <property type="entry name" value="Ser/Thr_kinase_AS"/>
</dbReference>
<gene>
    <name evidence="14" type="ORF">SteCoe_7484</name>
</gene>
<dbReference type="Gene3D" id="3.30.200.20">
    <property type="entry name" value="Phosphorylase Kinase, domain 1"/>
    <property type="match status" value="1"/>
</dbReference>
<evidence type="ECO:0000256" key="9">
    <source>
        <dbReference type="PROSITE-ProRule" id="PRU00134"/>
    </source>
</evidence>
<dbReference type="PANTHER" id="PTHR24353">
    <property type="entry name" value="CYCLIC NUCLEOTIDE-DEPENDENT PROTEIN KINASE"/>
    <property type="match status" value="1"/>
</dbReference>
<evidence type="ECO:0000256" key="6">
    <source>
        <dbReference type="ARBA" id="ARBA00022777"/>
    </source>
</evidence>
<dbReference type="GO" id="GO:0005952">
    <property type="term" value="C:cAMP-dependent protein kinase complex"/>
    <property type="evidence" value="ECO:0007669"/>
    <property type="project" value="TreeGrafter"/>
</dbReference>